<evidence type="ECO:0000256" key="3">
    <source>
        <dbReference type="ARBA" id="ARBA00012483"/>
    </source>
</evidence>
<keyword evidence="5 13" id="KW-0479">Metal-binding</keyword>
<dbReference type="PANTHER" id="PTHR11711">
    <property type="entry name" value="ADP RIBOSYLATION FACTOR-RELATED"/>
    <property type="match status" value="1"/>
</dbReference>
<keyword evidence="10 12" id="KW-0342">GTP-binding</keyword>
<keyword evidence="13" id="KW-0460">Magnesium</keyword>
<dbReference type="PROSITE" id="PS50089">
    <property type="entry name" value="ZF_RING_2"/>
    <property type="match status" value="1"/>
</dbReference>
<dbReference type="CDD" id="cd16645">
    <property type="entry name" value="mRING-HC-C3HC3D_TRIM23_C-IX"/>
    <property type="match status" value="1"/>
</dbReference>
<dbReference type="SMART" id="SM00502">
    <property type="entry name" value="BBC"/>
    <property type="match status" value="1"/>
</dbReference>
<feature type="binding site" evidence="12">
    <location>
        <begin position="501"/>
        <end position="504"/>
    </location>
    <ligand>
        <name>GTP</name>
        <dbReference type="ChEBI" id="CHEBI:37565"/>
    </ligand>
</feature>
<dbReference type="SMART" id="SM00177">
    <property type="entry name" value="ARF"/>
    <property type="match status" value="1"/>
</dbReference>
<dbReference type="SUPFAM" id="SSF57850">
    <property type="entry name" value="RING/U-box"/>
    <property type="match status" value="1"/>
</dbReference>
<dbReference type="SMART" id="SM00336">
    <property type="entry name" value="BBOX"/>
    <property type="match status" value="2"/>
</dbReference>
<evidence type="ECO:0000256" key="11">
    <source>
        <dbReference type="ARBA" id="ARBA00061142"/>
    </source>
</evidence>
<evidence type="ECO:0000256" key="1">
    <source>
        <dbReference type="ARBA" id="ARBA00000900"/>
    </source>
</evidence>
<evidence type="ECO:0000256" key="14">
    <source>
        <dbReference type="PROSITE-ProRule" id="PRU00024"/>
    </source>
</evidence>
<dbReference type="InterPro" id="IPR003649">
    <property type="entry name" value="Bbox_C"/>
</dbReference>
<dbReference type="Gene3D" id="4.10.830.40">
    <property type="match status" value="1"/>
</dbReference>
<dbReference type="EMBL" id="JARGDH010000001">
    <property type="protein sequence ID" value="KAL0281547.1"/>
    <property type="molecule type" value="Genomic_DNA"/>
</dbReference>
<evidence type="ECO:0000313" key="18">
    <source>
        <dbReference type="EMBL" id="KAL0281548.1"/>
    </source>
</evidence>
<evidence type="ECO:0000256" key="9">
    <source>
        <dbReference type="ARBA" id="ARBA00022833"/>
    </source>
</evidence>
<dbReference type="Gene3D" id="3.40.50.300">
    <property type="entry name" value="P-loop containing nucleotide triphosphate hydrolases"/>
    <property type="match status" value="1"/>
</dbReference>
<keyword evidence="4" id="KW-0808">Transferase</keyword>
<protein>
    <recommendedName>
        <fullName evidence="3">RING-type E3 ubiquitin transferase</fullName>
        <ecNumber evidence="3">2.3.2.27</ecNumber>
    </recommendedName>
</protein>
<organism evidence="18">
    <name type="scientific">Menopon gallinae</name>
    <name type="common">poultry shaft louse</name>
    <dbReference type="NCBI Taxonomy" id="328185"/>
    <lineage>
        <taxon>Eukaryota</taxon>
        <taxon>Metazoa</taxon>
        <taxon>Ecdysozoa</taxon>
        <taxon>Arthropoda</taxon>
        <taxon>Hexapoda</taxon>
        <taxon>Insecta</taxon>
        <taxon>Pterygota</taxon>
        <taxon>Neoptera</taxon>
        <taxon>Paraneoptera</taxon>
        <taxon>Psocodea</taxon>
        <taxon>Troctomorpha</taxon>
        <taxon>Phthiraptera</taxon>
        <taxon>Amblycera</taxon>
        <taxon>Menoponidae</taxon>
        <taxon>Menopon</taxon>
    </lineage>
</organism>
<evidence type="ECO:0000259" key="15">
    <source>
        <dbReference type="PROSITE" id="PS50089"/>
    </source>
</evidence>
<comment type="catalytic activity">
    <reaction evidence="1">
        <text>S-ubiquitinyl-[E2 ubiquitin-conjugating enzyme]-L-cysteine + [acceptor protein]-L-lysine = [E2 ubiquitin-conjugating enzyme]-L-cysteine + N(6)-ubiquitinyl-[acceptor protein]-L-lysine.</text>
        <dbReference type="EC" id="2.3.2.27"/>
    </reaction>
</comment>
<evidence type="ECO:0000256" key="6">
    <source>
        <dbReference type="ARBA" id="ARBA00022741"/>
    </source>
</evidence>
<dbReference type="AlphaFoldDB" id="A0AAW2IID5"/>
<name>A0AAW2IID5_9NEOP</name>
<evidence type="ECO:0000259" key="16">
    <source>
        <dbReference type="PROSITE" id="PS50119"/>
    </source>
</evidence>
<evidence type="ECO:0000256" key="5">
    <source>
        <dbReference type="ARBA" id="ARBA00022723"/>
    </source>
</evidence>
<dbReference type="InterPro" id="IPR006689">
    <property type="entry name" value="Small_GTPase_ARF/SAR"/>
</dbReference>
<dbReference type="CDD" id="cd19774">
    <property type="entry name" value="Bbox2_TRIM23_C-IX_rpt2"/>
    <property type="match status" value="1"/>
</dbReference>
<dbReference type="GO" id="GO:0016192">
    <property type="term" value="P:vesicle-mediated transport"/>
    <property type="evidence" value="ECO:0007669"/>
    <property type="project" value="UniProtKB-ARBA"/>
</dbReference>
<dbReference type="PROSITE" id="PS51419">
    <property type="entry name" value="RAB"/>
    <property type="match status" value="1"/>
</dbReference>
<evidence type="ECO:0000256" key="13">
    <source>
        <dbReference type="PIRSR" id="PIRSR606689-2"/>
    </source>
</evidence>
<evidence type="ECO:0000256" key="12">
    <source>
        <dbReference type="PIRSR" id="PIRSR606689-1"/>
    </source>
</evidence>
<evidence type="ECO:0000259" key="17">
    <source>
        <dbReference type="PROSITE" id="PS50157"/>
    </source>
</evidence>
<dbReference type="PROSITE" id="PS50157">
    <property type="entry name" value="ZINC_FINGER_C2H2_2"/>
    <property type="match status" value="1"/>
</dbReference>
<dbReference type="SMART" id="SM00175">
    <property type="entry name" value="RAB"/>
    <property type="match status" value="1"/>
</dbReference>
<reference evidence="18" key="1">
    <citation type="journal article" date="2024" name="Gigascience">
        <title>Chromosome-level genome of the poultry shaft louse Menopon gallinae provides insight into the host-switching and adaptive evolution of parasitic lice.</title>
        <authorList>
            <person name="Xu Y."/>
            <person name="Ma L."/>
            <person name="Liu S."/>
            <person name="Liang Y."/>
            <person name="Liu Q."/>
            <person name="He Z."/>
            <person name="Tian L."/>
            <person name="Duan Y."/>
            <person name="Cai W."/>
            <person name="Li H."/>
            <person name="Song F."/>
        </authorList>
    </citation>
    <scope>NUCLEOTIDE SEQUENCE</scope>
    <source>
        <strain evidence="18">Cailab_2023a</strain>
    </source>
</reference>
<dbReference type="SMART" id="SM00178">
    <property type="entry name" value="SAR"/>
    <property type="match status" value="1"/>
</dbReference>
<dbReference type="GO" id="GO:0061630">
    <property type="term" value="F:ubiquitin protein ligase activity"/>
    <property type="evidence" value="ECO:0007669"/>
    <property type="project" value="UniProtKB-EC"/>
</dbReference>
<dbReference type="PROSITE" id="PS51417">
    <property type="entry name" value="ARF"/>
    <property type="match status" value="1"/>
</dbReference>
<dbReference type="InterPro" id="IPR024156">
    <property type="entry name" value="Small_GTPase_ARF"/>
</dbReference>
<keyword evidence="6 12" id="KW-0547">Nucleotide-binding</keyword>
<evidence type="ECO:0000256" key="10">
    <source>
        <dbReference type="ARBA" id="ARBA00023134"/>
    </source>
</evidence>
<evidence type="ECO:0000256" key="4">
    <source>
        <dbReference type="ARBA" id="ARBA00022679"/>
    </source>
</evidence>
<dbReference type="Gene3D" id="3.30.40.10">
    <property type="entry name" value="Zinc/RING finger domain, C3HC4 (zinc finger)"/>
    <property type="match status" value="1"/>
</dbReference>
<dbReference type="Pfam" id="PF13445">
    <property type="entry name" value="zf-RING_UBOX"/>
    <property type="match status" value="1"/>
</dbReference>
<dbReference type="Pfam" id="PF00025">
    <property type="entry name" value="Arf"/>
    <property type="match status" value="1"/>
</dbReference>
<feature type="domain" description="RING-type" evidence="15">
    <location>
        <begin position="25"/>
        <end position="70"/>
    </location>
</feature>
<dbReference type="EC" id="2.3.2.27" evidence="3"/>
<comment type="pathway">
    <text evidence="2">Protein modification; protein ubiquitination.</text>
</comment>
<evidence type="ECO:0000256" key="7">
    <source>
        <dbReference type="ARBA" id="ARBA00022771"/>
    </source>
</evidence>
<dbReference type="SMART" id="SM00184">
    <property type="entry name" value="RING"/>
    <property type="match status" value="1"/>
</dbReference>
<dbReference type="GO" id="GO:0003924">
    <property type="term" value="F:GTPase activity"/>
    <property type="evidence" value="ECO:0007669"/>
    <property type="project" value="InterPro"/>
</dbReference>
<dbReference type="PRINTS" id="PR00328">
    <property type="entry name" value="SAR1GTPBP"/>
</dbReference>
<feature type="domain" description="B box-type" evidence="16">
    <location>
        <begin position="118"/>
        <end position="164"/>
    </location>
</feature>
<dbReference type="PROSITE" id="PS50119">
    <property type="entry name" value="ZF_BBOX"/>
    <property type="match status" value="1"/>
</dbReference>
<dbReference type="SUPFAM" id="SSF52540">
    <property type="entry name" value="P-loop containing nucleoside triphosphate hydrolases"/>
    <property type="match status" value="1"/>
</dbReference>
<sequence length="563" mass="63259">MADNCGQLESYVTLKGTSKSNVLECRVCDEVFALEGEKVPRLLHCGHTICHSCLLKLPLRDMLITCPFDRQLTHIDNSGIWSLKKNFALIEVLERLNEASGTAAKIFTSKDNVECEAELDVACDENDAHKAVLYCTVCESNLCIECSEVTHSTRTLAKHRRVPLSEKPKEKPKCPVHPSHTAEFTCLEEDCKSSVTPGRVMCFICKDYGRHKNHKHTLLEAEAESIRTSVAATVTTLKIFMESLNDTKRKIEQVIQHIEGTETQPGSGLMAKARVKVHFENLREELKVQEKAAMTVVDLHIRQKLCSLRQTQRDLANSLAEVASVCVQCEKMMQQDDMRILTSSQEIKDALASTEKTKSRYFELGSHRLPSDPSIPITFTKDNRVHIGPKIDIRVVTLGLDGAGKTSILFKLKQNEFMTMLPTIGFNIDIIEYKNVKFTVWDLGGQPKLRPLWKHYYFNTQAVIFVIDSSNRESLNEAHTEFVKLLSEKELKDAVILILANKQDIPDSMSVESLTECLAIPKLCCGRSWHMIGCSSQSGLGLLDGLDWIVRQLVASGDDEDHN</sequence>
<dbReference type="PROSITE" id="PS00518">
    <property type="entry name" value="ZF_RING_1"/>
    <property type="match status" value="1"/>
</dbReference>
<dbReference type="EMBL" id="JARGDH010000001">
    <property type="protein sequence ID" value="KAL0281548.1"/>
    <property type="molecule type" value="Genomic_DNA"/>
</dbReference>
<feature type="binding site" evidence="12">
    <location>
        <position position="445"/>
    </location>
    <ligand>
        <name>GTP</name>
        <dbReference type="ChEBI" id="CHEBI:37565"/>
    </ligand>
</feature>
<evidence type="ECO:0000256" key="8">
    <source>
        <dbReference type="ARBA" id="ARBA00022786"/>
    </source>
</evidence>
<comment type="caution">
    <text evidence="18">The sequence shown here is derived from an EMBL/GenBank/DDBJ whole genome shotgun (WGS) entry which is preliminary data.</text>
</comment>
<dbReference type="FunFam" id="3.30.40.10:FF:000130">
    <property type="entry name" value="E3 ubiquitin-protein ligase TRIM23"/>
    <property type="match status" value="1"/>
</dbReference>
<dbReference type="CDD" id="cd00878">
    <property type="entry name" value="Arf_Arl"/>
    <property type="match status" value="1"/>
</dbReference>
<dbReference type="Gene3D" id="3.30.160.60">
    <property type="entry name" value="Classic Zinc Finger"/>
    <property type="match status" value="1"/>
</dbReference>
<dbReference type="InterPro" id="IPR017907">
    <property type="entry name" value="Znf_RING_CS"/>
</dbReference>
<dbReference type="InterPro" id="IPR005225">
    <property type="entry name" value="Small_GTP-bd"/>
</dbReference>
<dbReference type="SUPFAM" id="SSF57845">
    <property type="entry name" value="B-box zinc-binding domain"/>
    <property type="match status" value="1"/>
</dbReference>
<dbReference type="FunFam" id="3.40.50.300:FF:000486">
    <property type="entry name" value="E3 ubiquitin-protein ligase TRIM23"/>
    <property type="match status" value="1"/>
</dbReference>
<comment type="similarity">
    <text evidence="11">In the C-terminal section; belongs to the small GTPase superfamily. Arf family.</text>
</comment>
<keyword evidence="7 14" id="KW-0863">Zinc-finger</keyword>
<dbReference type="GO" id="GO:0008270">
    <property type="term" value="F:zinc ion binding"/>
    <property type="evidence" value="ECO:0007669"/>
    <property type="project" value="UniProtKB-KW"/>
</dbReference>
<gene>
    <name evidence="18" type="ORF">PYX00_002498</name>
</gene>
<keyword evidence="8" id="KW-0833">Ubl conjugation pathway</keyword>
<accession>A0AAW2IID5</accession>
<dbReference type="InterPro" id="IPR013083">
    <property type="entry name" value="Znf_RING/FYVE/PHD"/>
</dbReference>
<dbReference type="InterPro" id="IPR027370">
    <property type="entry name" value="Znf-RING_euk"/>
</dbReference>
<dbReference type="InterPro" id="IPR013087">
    <property type="entry name" value="Znf_C2H2_type"/>
</dbReference>
<dbReference type="Pfam" id="PF00643">
    <property type="entry name" value="zf-B_box"/>
    <property type="match status" value="1"/>
</dbReference>
<dbReference type="InterPro" id="IPR027417">
    <property type="entry name" value="P-loop_NTPase"/>
</dbReference>
<dbReference type="InterPro" id="IPR000315">
    <property type="entry name" value="Znf_B-box"/>
</dbReference>
<keyword evidence="9" id="KW-0862">Zinc</keyword>
<feature type="binding site" evidence="13">
    <location>
        <position position="406"/>
    </location>
    <ligand>
        <name>Mg(2+)</name>
        <dbReference type="ChEBI" id="CHEBI:18420"/>
    </ligand>
</feature>
<feature type="binding site" evidence="12">
    <location>
        <begin position="399"/>
        <end position="406"/>
    </location>
    <ligand>
        <name>GTP</name>
        <dbReference type="ChEBI" id="CHEBI:37565"/>
    </ligand>
</feature>
<dbReference type="InterPro" id="IPR001841">
    <property type="entry name" value="Znf_RING"/>
</dbReference>
<feature type="domain" description="C2H2-type" evidence="17">
    <location>
        <begin position="141"/>
        <end position="168"/>
    </location>
</feature>
<dbReference type="CDD" id="cd19773">
    <property type="entry name" value="Bbox2_TRIM23_C-IX_rpt1"/>
    <property type="match status" value="1"/>
</dbReference>
<dbReference type="GO" id="GO:0051649">
    <property type="term" value="P:establishment of localization in cell"/>
    <property type="evidence" value="ECO:0007669"/>
    <property type="project" value="UniProtKB-ARBA"/>
</dbReference>
<dbReference type="NCBIfam" id="TIGR00231">
    <property type="entry name" value="small_GTP"/>
    <property type="match status" value="1"/>
</dbReference>
<feature type="binding site" evidence="13">
    <location>
        <position position="423"/>
    </location>
    <ligand>
        <name>Mg(2+)</name>
        <dbReference type="ChEBI" id="CHEBI:18420"/>
    </ligand>
</feature>
<dbReference type="GO" id="GO:0005525">
    <property type="term" value="F:GTP binding"/>
    <property type="evidence" value="ECO:0007669"/>
    <property type="project" value="UniProtKB-KW"/>
</dbReference>
<evidence type="ECO:0000256" key="2">
    <source>
        <dbReference type="ARBA" id="ARBA00004906"/>
    </source>
</evidence>
<proteinExistence type="inferred from homology"/>